<dbReference type="AlphaFoldDB" id="A0AAJ8BZ10"/>
<feature type="compositionally biased region" description="Basic and acidic residues" evidence="1">
    <location>
        <begin position="13"/>
        <end position="30"/>
    </location>
</feature>
<protein>
    <submittedName>
        <fullName evidence="2">Uncharacterized protein</fullName>
    </submittedName>
</protein>
<feature type="region of interest" description="Disordered" evidence="1">
    <location>
        <begin position="1"/>
        <end position="31"/>
    </location>
</feature>
<dbReference type="KEGG" id="ang:An14g06370"/>
<proteinExistence type="predicted"/>
<reference evidence="2" key="2">
    <citation type="submission" date="2025-08" db="UniProtKB">
        <authorList>
            <consortium name="RefSeq"/>
        </authorList>
    </citation>
    <scope>IDENTIFICATION</scope>
</reference>
<evidence type="ECO:0000313" key="2">
    <source>
        <dbReference type="RefSeq" id="XP_059606459.1"/>
    </source>
</evidence>
<name>A0AAJ8BZ10_ASPNG</name>
<dbReference type="VEuPathDB" id="FungiDB:An14g06370"/>
<gene>
    <name evidence="2" type="ORF">An14g06370</name>
</gene>
<organism evidence="2">
    <name type="scientific">Aspergillus niger</name>
    <dbReference type="NCBI Taxonomy" id="5061"/>
    <lineage>
        <taxon>Eukaryota</taxon>
        <taxon>Fungi</taxon>
        <taxon>Dikarya</taxon>
        <taxon>Ascomycota</taxon>
        <taxon>Pezizomycotina</taxon>
        <taxon>Eurotiomycetes</taxon>
        <taxon>Eurotiomycetidae</taxon>
        <taxon>Eurotiales</taxon>
        <taxon>Aspergillaceae</taxon>
        <taxon>Aspergillus</taxon>
        <taxon>Aspergillus subgen. Circumdati</taxon>
    </lineage>
</organism>
<accession>A0AAJ8BZ10</accession>
<sequence length="130" mass="14516">MTAGICKGSPKTGVRDLSSKDDTGGREGHKAWRQGTVSACGTKKALQEGDTRRCGTHVHGHFLIYHPPQFHDPLLYQEGEELERKEGDRPKEENGRALSCPLRLFSFQAEMSNTTHSSKARVRAPWEVWG</sequence>
<evidence type="ECO:0000256" key="1">
    <source>
        <dbReference type="SAM" id="MobiDB-lite"/>
    </source>
</evidence>
<dbReference type="RefSeq" id="XP_059606459.1">
    <property type="nucleotide sequence ID" value="XM_059744354.1"/>
</dbReference>
<dbReference type="GeneID" id="84593050"/>
<reference evidence="2" key="1">
    <citation type="submission" date="2025-02" db="EMBL/GenBank/DDBJ databases">
        <authorList>
            <consortium name="NCBI Genome Project"/>
        </authorList>
    </citation>
    <scope>NUCLEOTIDE SEQUENCE</scope>
</reference>